<comment type="caution">
    <text evidence="2">The sequence shown here is derived from an EMBL/GenBank/DDBJ whole genome shotgun (WGS) entry which is preliminary data.</text>
</comment>
<evidence type="ECO:0000313" key="3">
    <source>
        <dbReference type="Proteomes" id="UP000807342"/>
    </source>
</evidence>
<accession>A0A9P6C4U7</accession>
<feature type="region of interest" description="Disordered" evidence="1">
    <location>
        <begin position="1"/>
        <end position="25"/>
    </location>
</feature>
<evidence type="ECO:0008006" key="4">
    <source>
        <dbReference type="Google" id="ProtNLM"/>
    </source>
</evidence>
<name>A0A9P6C4U7_9AGAR</name>
<organism evidence="2 3">
    <name type="scientific">Macrolepiota fuliginosa MF-IS2</name>
    <dbReference type="NCBI Taxonomy" id="1400762"/>
    <lineage>
        <taxon>Eukaryota</taxon>
        <taxon>Fungi</taxon>
        <taxon>Dikarya</taxon>
        <taxon>Basidiomycota</taxon>
        <taxon>Agaricomycotina</taxon>
        <taxon>Agaricomycetes</taxon>
        <taxon>Agaricomycetidae</taxon>
        <taxon>Agaricales</taxon>
        <taxon>Agaricineae</taxon>
        <taxon>Agaricaceae</taxon>
        <taxon>Macrolepiota</taxon>
    </lineage>
</organism>
<proteinExistence type="predicted"/>
<dbReference type="OrthoDB" id="3341596at2759"/>
<dbReference type="Proteomes" id="UP000807342">
    <property type="component" value="Unassembled WGS sequence"/>
</dbReference>
<protein>
    <recommendedName>
        <fullName evidence="4">CCHC-type domain-containing protein</fullName>
    </recommendedName>
</protein>
<evidence type="ECO:0000313" key="2">
    <source>
        <dbReference type="EMBL" id="KAF9451687.1"/>
    </source>
</evidence>
<dbReference type="AlphaFoldDB" id="A0A9P6C4U7"/>
<reference evidence="2" key="1">
    <citation type="submission" date="2020-11" db="EMBL/GenBank/DDBJ databases">
        <authorList>
            <consortium name="DOE Joint Genome Institute"/>
            <person name="Ahrendt S."/>
            <person name="Riley R."/>
            <person name="Andreopoulos W."/>
            <person name="Labutti K."/>
            <person name="Pangilinan J."/>
            <person name="Ruiz-Duenas F.J."/>
            <person name="Barrasa J.M."/>
            <person name="Sanchez-Garcia M."/>
            <person name="Camarero S."/>
            <person name="Miyauchi S."/>
            <person name="Serrano A."/>
            <person name="Linde D."/>
            <person name="Babiker R."/>
            <person name="Drula E."/>
            <person name="Ayuso-Fernandez I."/>
            <person name="Pacheco R."/>
            <person name="Padilla G."/>
            <person name="Ferreira P."/>
            <person name="Barriuso J."/>
            <person name="Kellner H."/>
            <person name="Castanera R."/>
            <person name="Alfaro M."/>
            <person name="Ramirez L."/>
            <person name="Pisabarro A.G."/>
            <person name="Kuo A."/>
            <person name="Tritt A."/>
            <person name="Lipzen A."/>
            <person name="He G."/>
            <person name="Yan M."/>
            <person name="Ng V."/>
            <person name="Cullen D."/>
            <person name="Martin F."/>
            <person name="Rosso M.-N."/>
            <person name="Henrissat B."/>
            <person name="Hibbett D."/>
            <person name="Martinez A.T."/>
            <person name="Grigoriev I.V."/>
        </authorList>
    </citation>
    <scope>NUCLEOTIDE SEQUENCE</scope>
    <source>
        <strain evidence="2">MF-IS2</strain>
    </source>
</reference>
<dbReference type="EMBL" id="MU151081">
    <property type="protein sequence ID" value="KAF9451687.1"/>
    <property type="molecule type" value="Genomic_DNA"/>
</dbReference>
<dbReference type="Gene3D" id="4.10.60.10">
    <property type="entry name" value="Zinc finger, CCHC-type"/>
    <property type="match status" value="1"/>
</dbReference>
<keyword evidence="3" id="KW-1185">Reference proteome</keyword>
<evidence type="ECO:0000256" key="1">
    <source>
        <dbReference type="SAM" id="MobiDB-lite"/>
    </source>
</evidence>
<sequence length="71" mass="7395">MAKDCLAAPGTTATESIPTGPAASKPKTCYKCQQEGHVGASTPKLRTLLNSYFIRSPETAPRTLSSSGKIA</sequence>
<gene>
    <name evidence="2" type="ORF">P691DRAFT_807037</name>
</gene>